<reference evidence="11" key="1">
    <citation type="submission" date="2025-08" db="UniProtKB">
        <authorList>
            <consortium name="Ensembl"/>
        </authorList>
    </citation>
    <scope>IDENTIFICATION</scope>
</reference>
<keyword evidence="12" id="KW-1185">Reference proteome</keyword>
<dbReference type="InterPro" id="IPR012929">
    <property type="entry name" value="Nucleoprot-TPR/MLP1-2_dom"/>
</dbReference>
<feature type="coiled-coil region" evidence="6">
    <location>
        <begin position="751"/>
        <end position="785"/>
    </location>
</feature>
<dbReference type="InterPro" id="IPR057974">
    <property type="entry name" value="NUA/TPR/MLP1-2-like_dom"/>
</dbReference>
<feature type="compositionally biased region" description="Low complexity" evidence="7">
    <location>
        <begin position="498"/>
        <end position="508"/>
    </location>
</feature>
<dbReference type="GO" id="GO:0006606">
    <property type="term" value="P:protein import into nucleus"/>
    <property type="evidence" value="ECO:0007669"/>
    <property type="project" value="InterPro"/>
</dbReference>
<dbReference type="GO" id="GO:0005643">
    <property type="term" value="C:nuclear pore"/>
    <property type="evidence" value="ECO:0007669"/>
    <property type="project" value="TreeGrafter"/>
</dbReference>
<feature type="compositionally biased region" description="Low complexity" evidence="7">
    <location>
        <begin position="1617"/>
        <end position="1642"/>
    </location>
</feature>
<feature type="region of interest" description="Disordered" evidence="7">
    <location>
        <begin position="1931"/>
        <end position="1962"/>
    </location>
</feature>
<keyword evidence="5" id="KW-0539">Nucleus</keyword>
<dbReference type="GO" id="GO:0017056">
    <property type="term" value="F:structural constituent of nuclear pore"/>
    <property type="evidence" value="ECO:0007669"/>
    <property type="project" value="TreeGrafter"/>
</dbReference>
<feature type="compositionally biased region" description="Polar residues" evidence="7">
    <location>
        <begin position="1703"/>
        <end position="1727"/>
    </location>
</feature>
<feature type="coiled-coil region" evidence="6">
    <location>
        <begin position="829"/>
        <end position="926"/>
    </location>
</feature>
<protein>
    <recommendedName>
        <fullName evidence="3">Nucleoprotein TPR</fullName>
    </recommendedName>
</protein>
<feature type="domain" description="Nucleoprotein TPR/MPL1" evidence="9">
    <location>
        <begin position="151"/>
        <end position="226"/>
    </location>
</feature>
<feature type="coiled-coil region" evidence="6">
    <location>
        <begin position="413"/>
        <end position="486"/>
    </location>
</feature>
<evidence type="ECO:0000256" key="5">
    <source>
        <dbReference type="ARBA" id="ARBA00023242"/>
    </source>
</evidence>
<dbReference type="PANTHER" id="PTHR18898:SF3">
    <property type="entry name" value="NUCLEOPROTEIN TPR"/>
    <property type="match status" value="1"/>
</dbReference>
<feature type="coiled-coil region" evidence="6">
    <location>
        <begin position="616"/>
        <end position="717"/>
    </location>
</feature>
<evidence type="ECO:0000256" key="2">
    <source>
        <dbReference type="ARBA" id="ARBA00005274"/>
    </source>
</evidence>
<evidence type="ECO:0000256" key="3">
    <source>
        <dbReference type="ARBA" id="ARBA00019789"/>
    </source>
</evidence>
<feature type="compositionally biased region" description="Acidic residues" evidence="7">
    <location>
        <begin position="1683"/>
        <end position="1695"/>
    </location>
</feature>
<feature type="region of interest" description="Disordered" evidence="7">
    <location>
        <begin position="1242"/>
        <end position="1264"/>
    </location>
</feature>
<evidence type="ECO:0000313" key="12">
    <source>
        <dbReference type="Proteomes" id="UP000265000"/>
    </source>
</evidence>
<feature type="compositionally biased region" description="Basic and acidic residues" evidence="7">
    <location>
        <begin position="1246"/>
        <end position="1264"/>
    </location>
</feature>
<feature type="region of interest" description="Disordered" evidence="7">
    <location>
        <begin position="1665"/>
        <end position="1778"/>
    </location>
</feature>
<dbReference type="Gene3D" id="1.10.287.1490">
    <property type="match status" value="1"/>
</dbReference>
<comment type="similarity">
    <text evidence="2">Belongs to the TPR family.</text>
</comment>
<feature type="region of interest" description="Disordered" evidence="7">
    <location>
        <begin position="1512"/>
        <end position="1570"/>
    </location>
</feature>
<evidence type="ECO:0000259" key="9">
    <source>
        <dbReference type="Pfam" id="PF25481"/>
    </source>
</evidence>
<reference evidence="11" key="2">
    <citation type="submission" date="2025-09" db="UniProtKB">
        <authorList>
            <consortium name="Ensembl"/>
        </authorList>
    </citation>
    <scope>IDENTIFICATION</scope>
</reference>
<evidence type="ECO:0000259" key="8">
    <source>
        <dbReference type="Pfam" id="PF07926"/>
    </source>
</evidence>
<dbReference type="InterPro" id="IPR057577">
    <property type="entry name" value="Nucleoprot-TPR/MLP1_dom"/>
</dbReference>
<evidence type="ECO:0000256" key="1">
    <source>
        <dbReference type="ARBA" id="ARBA00004123"/>
    </source>
</evidence>
<feature type="domain" description="Nucleoprotein TPR/MLP1-2" evidence="8">
    <location>
        <begin position="941"/>
        <end position="1068"/>
    </location>
</feature>
<dbReference type="GO" id="GO:0006406">
    <property type="term" value="P:mRNA export from nucleus"/>
    <property type="evidence" value="ECO:0007669"/>
    <property type="project" value="TreeGrafter"/>
</dbReference>
<name>A0A3Q2SNY8_FUNHE</name>
<evidence type="ECO:0000313" key="11">
    <source>
        <dbReference type="Ensembl" id="ENSFHEP00000000638.1"/>
    </source>
</evidence>
<feature type="region of interest" description="Disordered" evidence="7">
    <location>
        <begin position="488"/>
        <end position="508"/>
    </location>
</feature>
<evidence type="ECO:0000259" key="10">
    <source>
        <dbReference type="Pfam" id="PF25785"/>
    </source>
</evidence>
<feature type="compositionally biased region" description="Acidic residues" evidence="7">
    <location>
        <begin position="1665"/>
        <end position="1674"/>
    </location>
</feature>
<feature type="compositionally biased region" description="Low complexity" evidence="7">
    <location>
        <begin position="1730"/>
        <end position="1749"/>
    </location>
</feature>
<evidence type="ECO:0000256" key="6">
    <source>
        <dbReference type="SAM" id="Coils"/>
    </source>
</evidence>
<feature type="compositionally biased region" description="Low complexity" evidence="7">
    <location>
        <begin position="1555"/>
        <end position="1570"/>
    </location>
</feature>
<feature type="region of interest" description="Disordered" evidence="7">
    <location>
        <begin position="1392"/>
        <end position="1416"/>
    </location>
</feature>
<dbReference type="GeneTree" id="ENSGT00730000111014"/>
<keyword evidence="4 6" id="KW-0175">Coiled coil</keyword>
<dbReference type="GO" id="GO:1901673">
    <property type="term" value="P:regulation of mitotic spindle assembly"/>
    <property type="evidence" value="ECO:0007669"/>
    <property type="project" value="TreeGrafter"/>
</dbReference>
<feature type="coiled-coil region" evidence="6">
    <location>
        <begin position="125"/>
        <end position="339"/>
    </location>
</feature>
<feature type="region of interest" description="Disordered" evidence="7">
    <location>
        <begin position="1614"/>
        <end position="1646"/>
    </location>
</feature>
<dbReference type="Ensembl" id="ENSFHET00000015181.1">
    <property type="protein sequence ID" value="ENSFHEP00000000638.1"/>
    <property type="gene ID" value="ENSFHEG00000001411.1"/>
</dbReference>
<feature type="compositionally biased region" description="Polar residues" evidence="7">
    <location>
        <begin position="1948"/>
        <end position="1962"/>
    </location>
</feature>
<dbReference type="Proteomes" id="UP000265000">
    <property type="component" value="Unplaced"/>
</dbReference>
<proteinExistence type="inferred from homology"/>
<dbReference type="PANTHER" id="PTHR18898">
    <property type="entry name" value="NUCLEOPROTEIN TPR-RELATED"/>
    <property type="match status" value="1"/>
</dbReference>
<accession>A0A3Q2SNY8</accession>
<dbReference type="Pfam" id="PF25785">
    <property type="entry name" value="TPR"/>
    <property type="match status" value="1"/>
</dbReference>
<organism evidence="11 12">
    <name type="scientific">Fundulus heteroclitus</name>
    <name type="common">Killifish</name>
    <name type="synonym">Mummichog</name>
    <dbReference type="NCBI Taxonomy" id="8078"/>
    <lineage>
        <taxon>Eukaryota</taxon>
        <taxon>Metazoa</taxon>
        <taxon>Chordata</taxon>
        <taxon>Craniata</taxon>
        <taxon>Vertebrata</taxon>
        <taxon>Euteleostomi</taxon>
        <taxon>Actinopterygii</taxon>
        <taxon>Neopterygii</taxon>
        <taxon>Teleostei</taxon>
        <taxon>Neoteleostei</taxon>
        <taxon>Acanthomorphata</taxon>
        <taxon>Ovalentaria</taxon>
        <taxon>Atherinomorphae</taxon>
        <taxon>Cyprinodontiformes</taxon>
        <taxon>Fundulidae</taxon>
        <taxon>Fundulus</taxon>
    </lineage>
</organism>
<feature type="coiled-coil region" evidence="6">
    <location>
        <begin position="998"/>
        <end position="1057"/>
    </location>
</feature>
<feature type="coiled-coil region" evidence="6">
    <location>
        <begin position="518"/>
        <end position="573"/>
    </location>
</feature>
<feature type="domain" description="NUA/TPR/MLP1-2-like" evidence="10">
    <location>
        <begin position="448"/>
        <end position="542"/>
    </location>
</feature>
<sequence>MAVVLLQALERAELNKLPKGVQNKLEKFVTDLQNANEALKTQHERFKADSEQQYFDVEKRLTESQEQILSTTKDLQVLKEENKKLMLVFWYVLKMFSYLRLVVRAAKDQLYLFLFCGICVSAEDMNRLNEKLAETNKIKMELQLKLDDIQSSATSVQHREKRMEQEKELLEKKIEWLTAELSSKTEELLSTNRDKGKEILELQGSLKSSSEQVSRLESQLTSLKELGESQSKRAEDLNNKLKQAKDEQFAMEEKYRVELNAHVKLSSLYKGAATEMETKNQELNRAVEELSKLVKGTSETNKVLEKKVSDAEEQKIRVEAELSEKIKKMEKELENATVKAAGGSSLTEQQLDAMCPSAAAIAAIVKPGMKFFDLYNAYAECQTQLQLEKQETRRVSKVLDEIVLEVESKAPVLKRQREEYESMQRSMASLCNKLEQARAEIYSLQKEKDEAKQSCDAMEREKLKTERQLEDTSAQLCNLLVELEEARGNRVSKDDGSSSDISSTSEVNSSSSLSFRSVIELQRQNQSLMGRLRELEEEKGREQSVVDKLQKEVEQLREQRNQHKQLADSSARQRDMFKALLTQSTGFSLPPQAALKQLNDAFILYKKEKAENDRMLNETNDQLQRQLTELRSSRAKLTSQLDFSNKRYEILQETVLAYRREIAALQTSNQKMAATAQRHEHVIHTMVQDLRQANEKLALEQVRVENLTKERDMLRQAECRLGKEKESVLTEQRNQNLLLTNLKTIQVLTMERTETETRQRLNNKIEQLEAELASMKTKLEEEVAQRHALGRTMDAQLLEAKKQLEAQNVLQQKTRELLCGSEQQVNTLKAQLASQLSQSEQELSELKAQLRSAEDQNAELAEQLKNANTTVEQYRSVVLTLEDSLKKEKESRSPLEVRLKASEELQRQLEKKILEVEKVKQQELEDLTADIFVEVCELQRSLKASQAEQQEALERAAAAVTQEQKATQDSLLQTKLAGEAQAKYERELMLHAADVEALQQLKKTSQQESARRRELEEQLKKTTSLLQEKTATWSATEKRLKEELSSLKSRFEELGKQNALLHQQMDEMATRSRQMQQEQQLDVSLSEDGKTNEQILEILRFVRREKEIAVARYEASEGEGLRYKQRVEHQDRELKELQEALNAERERMQLISKTLCEQQEQLKKMESISALQENNRMLKADRDKLEQELQQAQAKVTKLQSDIAPLHNSLSILSEKNGSLQADKRLLEDDLKRWKAKVQHLVSQQKEGDAEEKQKAAAEKETQQKRIAQLVEETAKLKTELARSNASSSSSLSQIQGLKDSVARLTSEKDGLRKELETKNNDILEKNKTINQVKKIGRRYKTQYEELKAQHDKMQQMQRELQQTKENLQQNLAKQKELQQAKEALQQNLAKQKELQQTNQATQQSHNQEVNTLKTSLSQAENKVRNHFLPIIKFSAKEQLSQENEELKQSKEELEVRMNALKSQYEGRLLRLDKELRELREAQAHSEGREEAQDQSGSIVYYTLKTVKEKGFQRDKYASEPPTANIRPTPSTPSPSNKPSPSTGSKATPRASIRPMVTPAAVPIPTPTATVMPTTQAENQEALISTGASVHSTSSALITSLTQPTSTQATAFVQPTQQQAASQDAGSSTEAEQPTTSSSSSPCVPATGEDVYDNFLAFSILWFQEDDNGDEDPDSGMRGAGESNEESQEAQEEREEGAPSEGTSTEENASEAPSSSQRPSDASQNSLHHPPTCSTTFSPSSSSSSSLTPRLPQARRPPHSLPPRLYIQAPAPELGPPHTQVRQRFTPFFDDDDRMVPSTPTLVVPHRTDGFAEAIHSPQVAGLSTRFRFGPPEDLLQPTSASHSDLGQLASQGGLGMYESPLFLAAHDEDGGGRSVPTTPLQVAAPVTVFTESMPSDSGDNMASQSVPMVTASSGMAASADDGDEVFMEQEGEGIESSLDSQADMEPTGQQSDDASLPSTSQDPGKLLCLINIWIAISGRQSFPHL</sequence>
<comment type="subcellular location">
    <subcellularLocation>
        <location evidence="1">Nucleus</location>
    </subcellularLocation>
</comment>
<dbReference type="Pfam" id="PF07926">
    <property type="entry name" value="TPR_MLP1_2"/>
    <property type="match status" value="1"/>
</dbReference>
<evidence type="ECO:0000256" key="4">
    <source>
        <dbReference type="ARBA" id="ARBA00023054"/>
    </source>
</evidence>
<evidence type="ECO:0000256" key="7">
    <source>
        <dbReference type="SAM" id="MobiDB-lite"/>
    </source>
</evidence>
<feature type="coiled-coil region" evidence="6">
    <location>
        <begin position="29"/>
        <end position="81"/>
    </location>
</feature>
<dbReference type="Pfam" id="PF25481">
    <property type="entry name" value="Nucleoprot-TPR"/>
    <property type="match status" value="1"/>
</dbReference>